<feature type="domain" description="HD-GYP" evidence="1">
    <location>
        <begin position="125"/>
        <end position="321"/>
    </location>
</feature>
<dbReference type="Gene3D" id="1.10.3210.10">
    <property type="entry name" value="Hypothetical protein af1432"/>
    <property type="match status" value="1"/>
</dbReference>
<evidence type="ECO:0000259" key="1">
    <source>
        <dbReference type="PROSITE" id="PS51832"/>
    </source>
</evidence>
<comment type="caution">
    <text evidence="2">The sequence shown here is derived from an EMBL/GenBank/DDBJ whole genome shotgun (WGS) entry which is preliminary data.</text>
</comment>
<dbReference type="PANTHER" id="PTHR43155:SF2">
    <property type="entry name" value="CYCLIC DI-GMP PHOSPHODIESTERASE PA4108"/>
    <property type="match status" value="1"/>
</dbReference>
<dbReference type="EMBL" id="JAATHJ010000032">
    <property type="protein sequence ID" value="NJP38841.1"/>
    <property type="molecule type" value="Genomic_DNA"/>
</dbReference>
<name>A0A969TW95_9BACI</name>
<gene>
    <name evidence="2" type="ORF">HCN83_14835</name>
</gene>
<accession>A0A969TW95</accession>
<dbReference type="SUPFAM" id="SSF109604">
    <property type="entry name" value="HD-domain/PDEase-like"/>
    <property type="match status" value="1"/>
</dbReference>
<organism evidence="2 3">
    <name type="scientific">Alkalicoccus luteus</name>
    <dbReference type="NCBI Taxonomy" id="1237094"/>
    <lineage>
        <taxon>Bacteria</taxon>
        <taxon>Bacillati</taxon>
        <taxon>Bacillota</taxon>
        <taxon>Bacilli</taxon>
        <taxon>Bacillales</taxon>
        <taxon>Bacillaceae</taxon>
        <taxon>Alkalicoccus</taxon>
    </lineage>
</organism>
<dbReference type="CDD" id="cd00077">
    <property type="entry name" value="HDc"/>
    <property type="match status" value="1"/>
</dbReference>
<dbReference type="RefSeq" id="WP_168008725.1">
    <property type="nucleotide sequence ID" value="NZ_JAATHJ010000032.1"/>
</dbReference>
<reference evidence="2 3" key="1">
    <citation type="submission" date="2020-03" db="EMBL/GenBank/DDBJ databases">
        <title>Assessment of the enzymatic potential of alkaline-tolerant lipase obtained from Bacillus luteus H11 (technogenic soil) for the bioremediation of saline soils contaminated with petroleum substances.</title>
        <authorList>
            <person name="Kalwasinska A."/>
        </authorList>
    </citation>
    <scope>NUCLEOTIDE SEQUENCE [LARGE SCALE GENOMIC DNA]</scope>
    <source>
        <strain evidence="2 3">H11</strain>
    </source>
</reference>
<keyword evidence="3" id="KW-1185">Reference proteome</keyword>
<dbReference type="PANTHER" id="PTHR43155">
    <property type="entry name" value="CYCLIC DI-GMP PHOSPHODIESTERASE PA4108-RELATED"/>
    <property type="match status" value="1"/>
</dbReference>
<dbReference type="Pfam" id="PF13487">
    <property type="entry name" value="HD_5"/>
    <property type="match status" value="1"/>
</dbReference>
<dbReference type="PROSITE" id="PS51832">
    <property type="entry name" value="HD_GYP"/>
    <property type="match status" value="1"/>
</dbReference>
<sequence>MHVYVEDLVPGCILQQDVMKLTAKPLVPKKTVLQEEHLHILKTFLVESVHTEAKLVDGTAFQPERQLQEKQKTRGPAKVSLLDDNDSFTNRYLRAVQLFKKEFQKWQGRLPIEPYTMRQLFLPLYEKEPTNRELLELYHFSDKKNYIYYHAVAAGVYSAMLGRWLGYEKADVIQVGLAGMLADCGMARLSYDPFQKKGSLNKDEFDELKKHPVLSYRMLEKVPGFNKKAMLGVLQHHERLDGSGYPLGVSKTKVHAFARITAIADTFHAMTAERLYRAKMSPYHVLEQLAAGEFPGLDQSMTACFTGHLAMFSVGQSVQLNNENAADVLHIRPDNPLRPVVRLESGQELDLISHPNLYIVEASASSEAAASS</sequence>
<evidence type="ECO:0000313" key="3">
    <source>
        <dbReference type="Proteomes" id="UP000752012"/>
    </source>
</evidence>
<protein>
    <submittedName>
        <fullName evidence="2">HD-GYP domain-containing protein</fullName>
    </submittedName>
</protein>
<dbReference type="Proteomes" id="UP000752012">
    <property type="component" value="Unassembled WGS sequence"/>
</dbReference>
<dbReference type="InterPro" id="IPR037522">
    <property type="entry name" value="HD_GYP_dom"/>
</dbReference>
<dbReference type="InterPro" id="IPR003607">
    <property type="entry name" value="HD/PDEase_dom"/>
</dbReference>
<evidence type="ECO:0000313" key="2">
    <source>
        <dbReference type="EMBL" id="NJP38841.1"/>
    </source>
</evidence>
<proteinExistence type="predicted"/>
<dbReference type="AlphaFoldDB" id="A0A969TW95"/>